<protein>
    <submittedName>
        <fullName evidence="2">Uncharacterized protein</fullName>
    </submittedName>
</protein>
<feature type="compositionally biased region" description="Low complexity" evidence="1">
    <location>
        <begin position="77"/>
        <end position="91"/>
    </location>
</feature>
<evidence type="ECO:0000313" key="3">
    <source>
        <dbReference type="Proteomes" id="UP000324091"/>
    </source>
</evidence>
<accession>A0A5C6NYB7</accession>
<proteinExistence type="predicted"/>
<evidence type="ECO:0000256" key="1">
    <source>
        <dbReference type="SAM" id="MobiDB-lite"/>
    </source>
</evidence>
<dbReference type="AlphaFoldDB" id="A0A5C6NYB7"/>
<feature type="region of interest" description="Disordered" evidence="1">
    <location>
        <begin position="65"/>
        <end position="91"/>
    </location>
</feature>
<reference evidence="2 3" key="1">
    <citation type="submission" date="2019-04" db="EMBL/GenBank/DDBJ databases">
        <title>Chromosome genome assembly for Takifugu flavidus.</title>
        <authorList>
            <person name="Xiao S."/>
        </authorList>
    </citation>
    <scope>NUCLEOTIDE SEQUENCE [LARGE SCALE GENOMIC DNA]</scope>
    <source>
        <strain evidence="2">HTHZ2018</strain>
        <tissue evidence="2">Muscle</tissue>
    </source>
</reference>
<evidence type="ECO:0000313" key="2">
    <source>
        <dbReference type="EMBL" id="TWW70910.1"/>
    </source>
</evidence>
<organism evidence="2 3">
    <name type="scientific">Takifugu flavidus</name>
    <name type="common">sansaifugu</name>
    <dbReference type="NCBI Taxonomy" id="433684"/>
    <lineage>
        <taxon>Eukaryota</taxon>
        <taxon>Metazoa</taxon>
        <taxon>Chordata</taxon>
        <taxon>Craniata</taxon>
        <taxon>Vertebrata</taxon>
        <taxon>Euteleostomi</taxon>
        <taxon>Actinopterygii</taxon>
        <taxon>Neopterygii</taxon>
        <taxon>Teleostei</taxon>
        <taxon>Neoteleostei</taxon>
        <taxon>Acanthomorphata</taxon>
        <taxon>Eupercaria</taxon>
        <taxon>Tetraodontiformes</taxon>
        <taxon>Tetradontoidea</taxon>
        <taxon>Tetraodontidae</taxon>
        <taxon>Takifugu</taxon>
    </lineage>
</organism>
<dbReference type="EMBL" id="RHFK02000009">
    <property type="protein sequence ID" value="TWW70910.1"/>
    <property type="molecule type" value="Genomic_DNA"/>
</dbReference>
<gene>
    <name evidence="2" type="ORF">D4764_17G0003930</name>
</gene>
<keyword evidence="3" id="KW-1185">Reference proteome</keyword>
<dbReference type="Proteomes" id="UP000324091">
    <property type="component" value="Chromosome 17"/>
</dbReference>
<sequence>MQLGNLIIISPEGGEAPGPLGPKTRRLAVGKGGPSRWDYLSQVCWFRSGHHGSVATQLRFKVNSRGQHPGSGVTLRSSIHPQRSSSSNSAARALIEGRSLATDDEFHSACRRFLQSSFTECRRDGGVSAGALGQKETSTFRAAVVVVEVECRPPSPGSVTEREPCLASTTREEPPFKALSAVTECHRQ</sequence>
<name>A0A5C6NYB7_9TELE</name>
<comment type="caution">
    <text evidence="2">The sequence shown here is derived from an EMBL/GenBank/DDBJ whole genome shotgun (WGS) entry which is preliminary data.</text>
</comment>